<sequence length="104" mass="12014">MENLRQIGQLSLTGDPAENFKRWRQRFEIYVEASGIGTGTDITEERKVAILLYIIGGDTLEIYNTLDLTEEEKKDYIKVLDKLQLYFVTKSNESKTSVQYSITK</sequence>
<organism evidence="1 2">
    <name type="scientific">Holotrichia oblita</name>
    <name type="common">Chafer beetle</name>
    <dbReference type="NCBI Taxonomy" id="644536"/>
    <lineage>
        <taxon>Eukaryota</taxon>
        <taxon>Metazoa</taxon>
        <taxon>Ecdysozoa</taxon>
        <taxon>Arthropoda</taxon>
        <taxon>Hexapoda</taxon>
        <taxon>Insecta</taxon>
        <taxon>Pterygota</taxon>
        <taxon>Neoptera</taxon>
        <taxon>Endopterygota</taxon>
        <taxon>Coleoptera</taxon>
        <taxon>Polyphaga</taxon>
        <taxon>Scarabaeiformia</taxon>
        <taxon>Scarabaeidae</taxon>
        <taxon>Melolonthinae</taxon>
        <taxon>Holotrichia</taxon>
    </lineage>
</organism>
<keyword evidence="2" id="KW-1185">Reference proteome</keyword>
<gene>
    <name evidence="1" type="ORF">MML48_1g18201</name>
</gene>
<dbReference type="EMBL" id="CM043015">
    <property type="protein sequence ID" value="KAI4470781.1"/>
    <property type="molecule type" value="Genomic_DNA"/>
</dbReference>
<protein>
    <submittedName>
        <fullName evidence="1">Protein disulfide-isomerase a6</fullName>
    </submittedName>
</protein>
<name>A0ACB9TV95_HOLOL</name>
<accession>A0ACB9TV95</accession>
<reference evidence="1" key="1">
    <citation type="submission" date="2022-04" db="EMBL/GenBank/DDBJ databases">
        <title>Chromosome-scale genome assembly of Holotrichia oblita Faldermann.</title>
        <authorList>
            <person name="Rongchong L."/>
        </authorList>
    </citation>
    <scope>NUCLEOTIDE SEQUENCE</scope>
    <source>
        <strain evidence="1">81SQS9</strain>
    </source>
</reference>
<evidence type="ECO:0000313" key="2">
    <source>
        <dbReference type="Proteomes" id="UP001056778"/>
    </source>
</evidence>
<evidence type="ECO:0000313" key="1">
    <source>
        <dbReference type="EMBL" id="KAI4470781.1"/>
    </source>
</evidence>
<proteinExistence type="predicted"/>
<comment type="caution">
    <text evidence="1">The sequence shown here is derived from an EMBL/GenBank/DDBJ whole genome shotgun (WGS) entry which is preliminary data.</text>
</comment>
<dbReference type="Proteomes" id="UP001056778">
    <property type="component" value="Chromosome 1"/>
</dbReference>